<dbReference type="EMBL" id="CP044067">
    <property type="protein sequence ID" value="QET05496.1"/>
    <property type="molecule type" value="Genomic_DNA"/>
</dbReference>
<evidence type="ECO:0000256" key="1">
    <source>
        <dbReference type="ARBA" id="ARBA00009437"/>
    </source>
</evidence>
<dbReference type="PANTHER" id="PTHR30427">
    <property type="entry name" value="TRANSCRIPTIONAL ACTIVATOR PROTEIN LYSR"/>
    <property type="match status" value="1"/>
</dbReference>
<proteinExistence type="inferred from homology"/>
<evidence type="ECO:0000313" key="6">
    <source>
        <dbReference type="EMBL" id="QET05496.1"/>
    </source>
</evidence>
<dbReference type="AlphaFoldDB" id="A0A5P2HBV0"/>
<dbReference type="SUPFAM" id="SSF46785">
    <property type="entry name" value="Winged helix' DNA-binding domain"/>
    <property type="match status" value="1"/>
</dbReference>
<name>A0A5P2HBV0_9BURK</name>
<dbReference type="GO" id="GO:0043565">
    <property type="term" value="F:sequence-specific DNA binding"/>
    <property type="evidence" value="ECO:0007669"/>
    <property type="project" value="TreeGrafter"/>
</dbReference>
<evidence type="ECO:0000256" key="3">
    <source>
        <dbReference type="ARBA" id="ARBA00023125"/>
    </source>
</evidence>
<dbReference type="Pfam" id="PF00126">
    <property type="entry name" value="HTH_1"/>
    <property type="match status" value="1"/>
</dbReference>
<dbReference type="SUPFAM" id="SSF53850">
    <property type="entry name" value="Periplasmic binding protein-like II"/>
    <property type="match status" value="1"/>
</dbReference>
<keyword evidence="3" id="KW-0238">DNA-binding</keyword>
<feature type="domain" description="HTH lysR-type" evidence="5">
    <location>
        <begin position="9"/>
        <end position="66"/>
    </location>
</feature>
<dbReference type="GO" id="GO:0010628">
    <property type="term" value="P:positive regulation of gene expression"/>
    <property type="evidence" value="ECO:0007669"/>
    <property type="project" value="TreeGrafter"/>
</dbReference>
<keyword evidence="4" id="KW-0804">Transcription</keyword>
<dbReference type="PRINTS" id="PR00039">
    <property type="entry name" value="HTHLYSR"/>
</dbReference>
<dbReference type="InterPro" id="IPR000847">
    <property type="entry name" value="LysR_HTH_N"/>
</dbReference>
<organism evidence="6 7">
    <name type="scientific">Cupriavidus pauculus</name>
    <dbReference type="NCBI Taxonomy" id="82633"/>
    <lineage>
        <taxon>Bacteria</taxon>
        <taxon>Pseudomonadati</taxon>
        <taxon>Pseudomonadota</taxon>
        <taxon>Betaproteobacteria</taxon>
        <taxon>Burkholderiales</taxon>
        <taxon>Burkholderiaceae</taxon>
        <taxon>Cupriavidus</taxon>
    </lineage>
</organism>
<accession>A0A5P2HBV0</accession>
<evidence type="ECO:0000313" key="7">
    <source>
        <dbReference type="Proteomes" id="UP000322822"/>
    </source>
</evidence>
<reference evidence="6 7" key="1">
    <citation type="submission" date="2019-09" db="EMBL/GenBank/DDBJ databases">
        <title>FDA dAtabase for Regulatory Grade micrObial Sequences (FDA-ARGOS): Supporting development and validation of Infectious Disease Dx tests.</title>
        <authorList>
            <person name="Sciortino C."/>
            <person name="Tallon L."/>
            <person name="Sadzewicz L."/>
            <person name="Vavikolanu K."/>
            <person name="Mehta A."/>
            <person name="Aluvathingal J."/>
            <person name="Nadendla S."/>
            <person name="Nandy P."/>
            <person name="Geyer C."/>
            <person name="Yan Y."/>
            <person name="Sichtig H."/>
        </authorList>
    </citation>
    <scope>NUCLEOTIDE SEQUENCE [LARGE SCALE GENOMIC DNA]</scope>
    <source>
        <strain evidence="6 7">FDAARGOS_664</strain>
    </source>
</reference>
<dbReference type="Pfam" id="PF03466">
    <property type="entry name" value="LysR_substrate"/>
    <property type="match status" value="1"/>
</dbReference>
<sequence>MPQQGEVPMRLRHIEVINAIRVTGTLSAAAELLNLSQPAVTQILHSAERQLGYVLFQRVRGRLVATREALQLYPEMEKLDAQLGAIRKLAENLRGERSDTLRIIAAPALAETLVAEAVAEMTLRYPNARITVRAIYSDQAAADLALLDADIGILFHNVPHPAVREELLAMSRLMCIGPPSVVPPVNAIDLAFLGEHPLIGPDPDDPVGRLLAQTCRDLGIGVKSSVQALSYHSVMALAARCRRVGIVEAATALGAEAMGLRAVPLVPDVRLPIIAATALQAEGNILSRDFLDICRRVFAARLGPAPAVSAGTPAAPA</sequence>
<dbReference type="Gene3D" id="3.40.190.290">
    <property type="match status" value="1"/>
</dbReference>
<evidence type="ECO:0000256" key="2">
    <source>
        <dbReference type="ARBA" id="ARBA00023015"/>
    </source>
</evidence>
<dbReference type="InterPro" id="IPR005119">
    <property type="entry name" value="LysR_subst-bd"/>
</dbReference>
<dbReference type="InterPro" id="IPR036390">
    <property type="entry name" value="WH_DNA-bd_sf"/>
</dbReference>
<dbReference type="GO" id="GO:0003700">
    <property type="term" value="F:DNA-binding transcription factor activity"/>
    <property type="evidence" value="ECO:0007669"/>
    <property type="project" value="InterPro"/>
</dbReference>
<protein>
    <submittedName>
        <fullName evidence="6">LysR family transcriptional regulator</fullName>
    </submittedName>
</protein>
<dbReference type="PANTHER" id="PTHR30427:SF1">
    <property type="entry name" value="TRANSCRIPTIONAL ACTIVATOR PROTEIN LYSR"/>
    <property type="match status" value="1"/>
</dbReference>
<dbReference type="PROSITE" id="PS50931">
    <property type="entry name" value="HTH_LYSR"/>
    <property type="match status" value="1"/>
</dbReference>
<dbReference type="GO" id="GO:0009089">
    <property type="term" value="P:lysine biosynthetic process via diaminopimelate"/>
    <property type="evidence" value="ECO:0007669"/>
    <property type="project" value="TreeGrafter"/>
</dbReference>
<keyword evidence="2" id="KW-0805">Transcription regulation</keyword>
<dbReference type="Gene3D" id="1.10.10.10">
    <property type="entry name" value="Winged helix-like DNA-binding domain superfamily/Winged helix DNA-binding domain"/>
    <property type="match status" value="1"/>
</dbReference>
<dbReference type="OrthoDB" id="8849678at2"/>
<evidence type="ECO:0000256" key="4">
    <source>
        <dbReference type="ARBA" id="ARBA00023163"/>
    </source>
</evidence>
<evidence type="ECO:0000259" key="5">
    <source>
        <dbReference type="PROSITE" id="PS50931"/>
    </source>
</evidence>
<dbReference type="InterPro" id="IPR036388">
    <property type="entry name" value="WH-like_DNA-bd_sf"/>
</dbReference>
<comment type="similarity">
    <text evidence="1">Belongs to the LysR transcriptional regulatory family.</text>
</comment>
<gene>
    <name evidence="6" type="ORF">FOB72_26185</name>
</gene>
<dbReference type="Proteomes" id="UP000322822">
    <property type="component" value="Chromosome 2"/>
</dbReference>